<dbReference type="EMBL" id="KF054169">
    <property type="protein sequence ID" value="AHY23251.1"/>
    <property type="molecule type" value="mRNA"/>
</dbReference>
<accession>A0A023W109</accession>
<dbReference type="AlphaFoldDB" id="A0A023W109"/>
<name>A0A023W109_9CARY</name>
<proteinExistence type="evidence at transcript level"/>
<reference evidence="2" key="1">
    <citation type="submission" date="2013-05" db="EMBL/GenBank/DDBJ databases">
        <title>Isolation of biosynthesis-related transcripts about 2,3,5,4'-tetrahydroxy stilbene-2-O-beta-D-glucoside in Polygonum multiflorum Thunb. by Suppression subtractive hybridization.</title>
        <authorList>
            <person name="Zhao W."/>
            <person name="Sheng S."/>
            <person name="Liu Z."/>
            <person name="Lu D."/>
            <person name="Zhao S."/>
        </authorList>
    </citation>
    <scope>NUCLEOTIDE SEQUENCE</scope>
</reference>
<organism evidence="2">
    <name type="scientific">Fallopia multiflora</name>
    <name type="common">tuber fleeceflower</name>
    <dbReference type="NCBI Taxonomy" id="76025"/>
    <lineage>
        <taxon>Eukaryota</taxon>
        <taxon>Viridiplantae</taxon>
        <taxon>Streptophyta</taxon>
        <taxon>Embryophyta</taxon>
        <taxon>Tracheophyta</taxon>
        <taxon>Spermatophyta</taxon>
        <taxon>Magnoliopsida</taxon>
        <taxon>eudicotyledons</taxon>
        <taxon>Gunneridae</taxon>
        <taxon>Pentapetalae</taxon>
        <taxon>Caryophyllales</taxon>
        <taxon>Polygonaceae</taxon>
        <taxon>Polygonoideae</taxon>
        <taxon>Polygoneae</taxon>
        <taxon>Fallopia</taxon>
    </lineage>
</organism>
<sequence length="97" mass="11125">MFTFWLSLNLVEEYFVLYYVLIHWKLGSQFGAFSFILEGLNKRQQTALALSYPLLESGRGHQDAVSSLAFPLPADLKTSFSSFRLSLKKPKKYKVSL</sequence>
<feature type="transmembrane region" description="Helical" evidence="1">
    <location>
        <begin position="16"/>
        <end position="37"/>
    </location>
</feature>
<keyword evidence="1" id="KW-0472">Membrane</keyword>
<evidence type="ECO:0000313" key="2">
    <source>
        <dbReference type="EMBL" id="AHY23251.1"/>
    </source>
</evidence>
<keyword evidence="1" id="KW-0812">Transmembrane</keyword>
<evidence type="ECO:0000256" key="1">
    <source>
        <dbReference type="SAM" id="Phobius"/>
    </source>
</evidence>
<keyword evidence="1" id="KW-1133">Transmembrane helix</keyword>
<protein>
    <submittedName>
        <fullName evidence="2">Uncharacterized protein</fullName>
    </submittedName>
</protein>